<feature type="compositionally biased region" description="Basic and acidic residues" evidence="1">
    <location>
        <begin position="401"/>
        <end position="411"/>
    </location>
</feature>
<feature type="region of interest" description="Disordered" evidence="1">
    <location>
        <begin position="86"/>
        <end position="546"/>
    </location>
</feature>
<protein>
    <submittedName>
        <fullName evidence="2">Uncharacterized protein</fullName>
    </submittedName>
</protein>
<feature type="compositionally biased region" description="Polar residues" evidence="1">
    <location>
        <begin position="234"/>
        <end position="256"/>
    </location>
</feature>
<feature type="compositionally biased region" description="Basic and acidic residues" evidence="1">
    <location>
        <begin position="302"/>
        <end position="312"/>
    </location>
</feature>
<proteinExistence type="predicted"/>
<organism evidence="2 3">
    <name type="scientific">Collichthys lucidus</name>
    <name type="common">Big head croaker</name>
    <name type="synonym">Sciaena lucida</name>
    <dbReference type="NCBI Taxonomy" id="240159"/>
    <lineage>
        <taxon>Eukaryota</taxon>
        <taxon>Metazoa</taxon>
        <taxon>Chordata</taxon>
        <taxon>Craniata</taxon>
        <taxon>Vertebrata</taxon>
        <taxon>Euteleostomi</taxon>
        <taxon>Actinopterygii</taxon>
        <taxon>Neopterygii</taxon>
        <taxon>Teleostei</taxon>
        <taxon>Neoteleostei</taxon>
        <taxon>Acanthomorphata</taxon>
        <taxon>Eupercaria</taxon>
        <taxon>Sciaenidae</taxon>
        <taxon>Collichthys</taxon>
    </lineage>
</organism>
<keyword evidence="3" id="KW-1185">Reference proteome</keyword>
<evidence type="ECO:0000313" key="3">
    <source>
        <dbReference type="Proteomes" id="UP000298787"/>
    </source>
</evidence>
<dbReference type="Proteomes" id="UP000298787">
    <property type="component" value="Chromosome 2"/>
</dbReference>
<feature type="compositionally biased region" description="Low complexity" evidence="1">
    <location>
        <begin position="369"/>
        <end position="391"/>
    </location>
</feature>
<feature type="compositionally biased region" description="Low complexity" evidence="1">
    <location>
        <begin position="497"/>
        <end position="509"/>
    </location>
</feature>
<feature type="compositionally biased region" description="Polar residues" evidence="1">
    <location>
        <begin position="510"/>
        <end position="529"/>
    </location>
</feature>
<feature type="compositionally biased region" description="Basic and acidic residues" evidence="1">
    <location>
        <begin position="19"/>
        <end position="40"/>
    </location>
</feature>
<gene>
    <name evidence="2" type="ORF">D9C73_001907</name>
</gene>
<feature type="compositionally biased region" description="Polar residues" evidence="1">
    <location>
        <begin position="278"/>
        <end position="297"/>
    </location>
</feature>
<feature type="region of interest" description="Disordered" evidence="1">
    <location>
        <begin position="1"/>
        <end position="64"/>
    </location>
</feature>
<evidence type="ECO:0000313" key="2">
    <source>
        <dbReference type="EMBL" id="TKS66770.1"/>
    </source>
</evidence>
<feature type="compositionally biased region" description="Low complexity" evidence="1">
    <location>
        <begin position="95"/>
        <end position="107"/>
    </location>
</feature>
<evidence type="ECO:0000256" key="1">
    <source>
        <dbReference type="SAM" id="MobiDB-lite"/>
    </source>
</evidence>
<feature type="compositionally biased region" description="Polar residues" evidence="1">
    <location>
        <begin position="203"/>
        <end position="216"/>
    </location>
</feature>
<accession>A0A4U5TZ37</accession>
<feature type="compositionally biased region" description="Polar residues" evidence="1">
    <location>
        <begin position="451"/>
        <end position="477"/>
    </location>
</feature>
<name>A0A4U5TZ37_COLLU</name>
<dbReference type="EMBL" id="CM014079">
    <property type="protein sequence ID" value="TKS66770.1"/>
    <property type="molecule type" value="Genomic_DNA"/>
</dbReference>
<feature type="compositionally biased region" description="Polar residues" evidence="1">
    <location>
        <begin position="313"/>
        <end position="368"/>
    </location>
</feature>
<dbReference type="AlphaFoldDB" id="A0A4U5TZ37"/>
<dbReference type="STRING" id="240159.A0A4U5TZ37"/>
<sequence length="573" mass="62317">MKKKEATDNRSSQEAADMYEPKETGHTPELTEHDGKEVPVKRQSAANRKPPLQKTDRQVDRQQLSSYSCTHTFSLSCSPAEANRRIHAINSQSQPAAATEPEATPHPSVIGPLFSDIQREFQRTETLQDASAGGLSEVEQEVMTEDSLSNDDSHSVHVSQHSHQYRAQSDHSGTGSGAVRQQRESSQTESCPTPPTGHHSSTRFRSGSSLFVQSPLTVPAPSHQVTGIGILRATETSPANIRQSADPSPELNSPSDNKVPEERSPSQSESSLKEQSRIRTQGRTSNNVDPISPSVLQPFNGRDPDLHKDKTPQQETTSPKSNTDCFPQSLPDSESGLNHDLNSSQTSRETSLVSKPESNCPVTQQTIHLQSPSSSASSSLSSTQESLLPQTETRPQLDPVSKVRKDKDRTQEPGFLKSCATCPQTSTAITKDSNPLRSCPDSRSGLDLDAASSQTSKDCSRPSTATKSLSISVSSRNLRSRPRGNAGPPAPIPPEPNSSSSDRLSSKQSHQTAYSLDESLTSTCSTQQCVHDPGMTPSTPPSPLLPLSHNHRPKLWLRRLICMSPFFPLHLIY</sequence>
<feature type="compositionally biased region" description="Polar residues" evidence="1">
    <location>
        <begin position="421"/>
        <end position="436"/>
    </location>
</feature>
<reference evidence="2 3" key="1">
    <citation type="submission" date="2019-01" db="EMBL/GenBank/DDBJ databases">
        <title>Genome Assembly of Collichthys lucidus.</title>
        <authorList>
            <person name="Cai M."/>
            <person name="Xiao S."/>
        </authorList>
    </citation>
    <scope>NUCLEOTIDE SEQUENCE [LARGE SCALE GENOMIC DNA]</scope>
    <source>
        <strain evidence="2">JT15FE1705JMU</strain>
        <tissue evidence="2">Muscle</tissue>
    </source>
</reference>